<evidence type="ECO:0000256" key="2">
    <source>
        <dbReference type="RuleBase" id="RU003476"/>
    </source>
</evidence>
<dbReference type="GO" id="GO:0016787">
    <property type="term" value="F:hydrolase activity"/>
    <property type="evidence" value="ECO:0007669"/>
    <property type="project" value="UniProtKB-KW"/>
</dbReference>
<reference evidence="4 5" key="1">
    <citation type="journal article" date="2015" name="Genome Announc.">
        <title>Genomes of Geoalkalibacter ferrihydriticus Z-0531T and Geoalkalibacter subterraneus Red1T, Two Haloalkaliphilic Metal-Reducing Deltaproteobacteria.</title>
        <authorList>
            <person name="Badalamenti J.P."/>
            <person name="Krajmalnik-Brown R."/>
            <person name="Torres C.I."/>
            <person name="Bond D.R."/>
        </authorList>
    </citation>
    <scope>NUCLEOTIDE SEQUENCE [LARGE SCALE GENOMIC DNA]</scope>
    <source>
        <strain evidence="4 5">Red1</strain>
    </source>
</reference>
<dbReference type="InterPro" id="IPR020476">
    <property type="entry name" value="Nudix_hydrolase"/>
</dbReference>
<dbReference type="RefSeq" id="WP_040199546.1">
    <property type="nucleotide sequence ID" value="NZ_CP010311.1"/>
</dbReference>
<dbReference type="HOGENOM" id="CLU_037162_20_3_7"/>
<name>A0A0B5FPU4_9BACT</name>
<dbReference type="PANTHER" id="PTHR43736:SF1">
    <property type="entry name" value="DIHYDRONEOPTERIN TRIPHOSPHATE DIPHOSPHATASE"/>
    <property type="match status" value="1"/>
</dbReference>
<dbReference type="Pfam" id="PF00293">
    <property type="entry name" value="NUDIX"/>
    <property type="match status" value="1"/>
</dbReference>
<comment type="similarity">
    <text evidence="2">Belongs to the Nudix hydrolase family.</text>
</comment>
<organism evidence="4 5">
    <name type="scientific">Geoalkalibacter subterraneus</name>
    <dbReference type="NCBI Taxonomy" id="483547"/>
    <lineage>
        <taxon>Bacteria</taxon>
        <taxon>Pseudomonadati</taxon>
        <taxon>Thermodesulfobacteriota</taxon>
        <taxon>Desulfuromonadia</taxon>
        <taxon>Desulfuromonadales</taxon>
        <taxon>Geoalkalibacteraceae</taxon>
        <taxon>Geoalkalibacter</taxon>
    </lineage>
</organism>
<dbReference type="InterPro" id="IPR015797">
    <property type="entry name" value="NUDIX_hydrolase-like_dom_sf"/>
</dbReference>
<dbReference type="AlphaFoldDB" id="A0A0B5FPU4"/>
<protein>
    <submittedName>
        <fullName evidence="4">NUDIX hydrolase</fullName>
    </submittedName>
</protein>
<feature type="domain" description="Nudix hydrolase" evidence="3">
    <location>
        <begin position="20"/>
        <end position="147"/>
    </location>
</feature>
<dbReference type="KEGG" id="gsb:GSUB_05130"/>
<dbReference type="Gene3D" id="3.90.79.10">
    <property type="entry name" value="Nucleoside Triphosphate Pyrophosphohydrolase"/>
    <property type="match status" value="1"/>
</dbReference>
<dbReference type="SUPFAM" id="SSF55811">
    <property type="entry name" value="Nudix"/>
    <property type="match status" value="1"/>
</dbReference>
<dbReference type="PROSITE" id="PS51462">
    <property type="entry name" value="NUDIX"/>
    <property type="match status" value="1"/>
</dbReference>
<dbReference type="InterPro" id="IPR000086">
    <property type="entry name" value="NUDIX_hydrolase_dom"/>
</dbReference>
<dbReference type="InterPro" id="IPR020084">
    <property type="entry name" value="NUDIX_hydrolase_CS"/>
</dbReference>
<dbReference type="EMBL" id="CP010311">
    <property type="protein sequence ID" value="AJF06070.1"/>
    <property type="molecule type" value="Genomic_DNA"/>
</dbReference>
<dbReference type="PRINTS" id="PR00502">
    <property type="entry name" value="NUDIXFAMILY"/>
</dbReference>
<dbReference type="Proteomes" id="UP000035036">
    <property type="component" value="Chromosome"/>
</dbReference>
<dbReference type="PROSITE" id="PS00893">
    <property type="entry name" value="NUDIX_BOX"/>
    <property type="match status" value="1"/>
</dbReference>
<evidence type="ECO:0000256" key="1">
    <source>
        <dbReference type="ARBA" id="ARBA00022801"/>
    </source>
</evidence>
<dbReference type="OrthoDB" id="9761969at2"/>
<sequence>MAGEILTCPNCGAAVKTFRNPFPTVDIIIRIDDQIVLIERANEPRGWALPGGFVDYGESLETAAEREALEETGLKVENLRQFRAYSDPQRDPRQHNISFVFIADAQGTPYGGDDAARARLFSLDDLPAPLCFDHAQILEDYRKRFSK</sequence>
<accession>A0A0B5FPU4</accession>
<evidence type="ECO:0000259" key="3">
    <source>
        <dbReference type="PROSITE" id="PS51462"/>
    </source>
</evidence>
<proteinExistence type="inferred from homology"/>
<dbReference type="CDD" id="cd18873">
    <property type="entry name" value="NUDIX_NadM_like"/>
    <property type="match status" value="1"/>
</dbReference>
<keyword evidence="1 2" id="KW-0378">Hydrolase</keyword>
<dbReference type="PANTHER" id="PTHR43736">
    <property type="entry name" value="ADP-RIBOSE PYROPHOSPHATASE"/>
    <property type="match status" value="1"/>
</dbReference>
<evidence type="ECO:0000313" key="5">
    <source>
        <dbReference type="Proteomes" id="UP000035036"/>
    </source>
</evidence>
<gene>
    <name evidence="4" type="ORF">GSUB_05130</name>
</gene>
<keyword evidence="5" id="KW-1185">Reference proteome</keyword>
<evidence type="ECO:0000313" key="4">
    <source>
        <dbReference type="EMBL" id="AJF06070.1"/>
    </source>
</evidence>
<dbReference type="STRING" id="483547.GSUB_05130"/>